<name>A0A9X1L4D3_9FLAO</name>
<dbReference type="GO" id="GO:0009002">
    <property type="term" value="F:serine-type D-Ala-D-Ala carboxypeptidase activity"/>
    <property type="evidence" value="ECO:0007669"/>
    <property type="project" value="UniProtKB-EC"/>
</dbReference>
<dbReference type="AlphaFoldDB" id="A0A9X1L4D3"/>
<dbReference type="InterPro" id="IPR012338">
    <property type="entry name" value="Beta-lactam/transpept-like"/>
</dbReference>
<dbReference type="Pfam" id="PF02113">
    <property type="entry name" value="Peptidase_S13"/>
    <property type="match status" value="2"/>
</dbReference>
<dbReference type="RefSeq" id="WP_226541780.1">
    <property type="nucleotide sequence ID" value="NZ_JAJAPW010000002.1"/>
</dbReference>
<evidence type="ECO:0000313" key="4">
    <source>
        <dbReference type="Proteomes" id="UP001139199"/>
    </source>
</evidence>
<accession>A0A9X1L4D3</accession>
<dbReference type="Gene3D" id="3.40.710.10">
    <property type="entry name" value="DD-peptidase/beta-lactamase superfamily"/>
    <property type="match status" value="2"/>
</dbReference>
<organism evidence="3 4">
    <name type="scientific">Neotamlana laminarinivorans</name>
    <dbReference type="NCBI Taxonomy" id="2883124"/>
    <lineage>
        <taxon>Bacteria</taxon>
        <taxon>Pseudomonadati</taxon>
        <taxon>Bacteroidota</taxon>
        <taxon>Flavobacteriia</taxon>
        <taxon>Flavobacteriales</taxon>
        <taxon>Flavobacteriaceae</taxon>
        <taxon>Neotamlana</taxon>
    </lineage>
</organism>
<gene>
    <name evidence="3" type="ORF">LG649_05085</name>
</gene>
<proteinExistence type="inferred from homology"/>
<dbReference type="PANTHER" id="PTHR30023">
    <property type="entry name" value="D-ALANYL-D-ALANINE CARBOXYPEPTIDASE"/>
    <property type="match status" value="1"/>
</dbReference>
<evidence type="ECO:0000256" key="2">
    <source>
        <dbReference type="ARBA" id="ARBA00022801"/>
    </source>
</evidence>
<keyword evidence="3" id="KW-0645">Protease</keyword>
<reference evidence="3" key="1">
    <citation type="submission" date="2021-10" db="EMBL/GenBank/DDBJ databases">
        <title>Tamlana sargassums sp. nov., and Tamlana laminarinivorans sp. nov., two new bacteria isolated from the brown alga.</title>
        <authorList>
            <person name="Li J."/>
        </authorList>
    </citation>
    <scope>NUCLEOTIDE SEQUENCE</scope>
    <source>
        <strain evidence="3">PT2-4</strain>
    </source>
</reference>
<evidence type="ECO:0000313" key="3">
    <source>
        <dbReference type="EMBL" id="MCB4798206.1"/>
    </source>
</evidence>
<comment type="caution">
    <text evidence="3">The sequence shown here is derived from an EMBL/GenBank/DDBJ whole genome shotgun (WGS) entry which is preliminary data.</text>
</comment>
<comment type="similarity">
    <text evidence="1">Belongs to the peptidase S13 family.</text>
</comment>
<keyword evidence="3" id="KW-0121">Carboxypeptidase</keyword>
<protein>
    <submittedName>
        <fullName evidence="3">D-alanyl-D-alanine carboxypeptidase</fullName>
        <ecNumber evidence="3">3.4.16.4</ecNumber>
    </submittedName>
</protein>
<dbReference type="Proteomes" id="UP001139199">
    <property type="component" value="Unassembled WGS sequence"/>
</dbReference>
<dbReference type="PRINTS" id="PR00922">
    <property type="entry name" value="DADACBPTASE3"/>
</dbReference>
<dbReference type="GO" id="GO:0000270">
    <property type="term" value="P:peptidoglycan metabolic process"/>
    <property type="evidence" value="ECO:0007669"/>
    <property type="project" value="TreeGrafter"/>
</dbReference>
<dbReference type="EMBL" id="JAJAPW010000002">
    <property type="protein sequence ID" value="MCB4798206.1"/>
    <property type="molecule type" value="Genomic_DNA"/>
</dbReference>
<dbReference type="PANTHER" id="PTHR30023:SF0">
    <property type="entry name" value="PENICILLIN-SENSITIVE CARBOXYPEPTIDASE A"/>
    <property type="match status" value="1"/>
</dbReference>
<evidence type="ECO:0000256" key="1">
    <source>
        <dbReference type="ARBA" id="ARBA00006096"/>
    </source>
</evidence>
<keyword evidence="4" id="KW-1185">Reference proteome</keyword>
<dbReference type="EC" id="3.4.16.4" evidence="3"/>
<sequence length="426" mass="49199">MIWYRLQSVIILSLVFLSLTNCKSQRIKNNITNKLETPFYNNQFTGLLVVNAKNSDTVFSYNASKYFTPASNTKIFTLYSALQLLPTYIPAFKYKTEGDTITILGTGNPTFLHPFFNDSTALKMAKNYKHVKLIYNNLDDEKFGPGWAWEDYDTYFSPERSSFPMYANVATISKTDSLRVIPQVLSQNVTEVFTPKRRNYNDNIFYYNKKNQDTIEVPLVIDSTLIKQLWQTIYPNKITFVKASNKPFDQVAYSNIASDSLYKRMMEVSDNFLAEQMLIMASSTLSDTLSSQKARTHILKYQLNDLKQEPRWVDGSGLSRYNLFTPTSFVQVLTKLYNDIPQERLFNLFPVGGKTGTLKRYYKGGNEPYIYAKSGTVGNNYSLSGYLITNSGETLIFSFMNNHYRKSTVEVKHHMESVFEWLRDNY</sequence>
<keyword evidence="2 3" id="KW-0378">Hydrolase</keyword>
<dbReference type="SUPFAM" id="SSF56601">
    <property type="entry name" value="beta-lactamase/transpeptidase-like"/>
    <property type="match status" value="1"/>
</dbReference>
<dbReference type="InterPro" id="IPR000667">
    <property type="entry name" value="Peptidase_S13"/>
</dbReference>
<dbReference type="GO" id="GO:0006508">
    <property type="term" value="P:proteolysis"/>
    <property type="evidence" value="ECO:0007669"/>
    <property type="project" value="InterPro"/>
</dbReference>